<comment type="caution">
    <text evidence="1">The sequence shown here is derived from an EMBL/GenBank/DDBJ whole genome shotgun (WGS) entry which is preliminary data.</text>
</comment>
<dbReference type="EMBL" id="JARQZJ010000109">
    <property type="protein sequence ID" value="KAK9887408.1"/>
    <property type="molecule type" value="Genomic_DNA"/>
</dbReference>
<proteinExistence type="predicted"/>
<protein>
    <submittedName>
        <fullName evidence="1">Uncharacterized protein</fullName>
    </submittedName>
</protein>
<dbReference type="AlphaFoldDB" id="A0AAW1UX59"/>
<organism evidence="1 2">
    <name type="scientific">Henosepilachna vigintioctopunctata</name>
    <dbReference type="NCBI Taxonomy" id="420089"/>
    <lineage>
        <taxon>Eukaryota</taxon>
        <taxon>Metazoa</taxon>
        <taxon>Ecdysozoa</taxon>
        <taxon>Arthropoda</taxon>
        <taxon>Hexapoda</taxon>
        <taxon>Insecta</taxon>
        <taxon>Pterygota</taxon>
        <taxon>Neoptera</taxon>
        <taxon>Endopterygota</taxon>
        <taxon>Coleoptera</taxon>
        <taxon>Polyphaga</taxon>
        <taxon>Cucujiformia</taxon>
        <taxon>Coccinelloidea</taxon>
        <taxon>Coccinellidae</taxon>
        <taxon>Epilachninae</taxon>
        <taxon>Epilachnini</taxon>
        <taxon>Henosepilachna</taxon>
    </lineage>
</organism>
<evidence type="ECO:0000313" key="2">
    <source>
        <dbReference type="Proteomes" id="UP001431783"/>
    </source>
</evidence>
<sequence length="114" mass="13160">MRGGVDKKCSIYSNSRRTRRWLMVFAISCPRLECREYVYFIQHEPIKSCGDRRYPRAIGTCAYGASLAKKCYKYTITKKAVVDPTRVLGNDMVTKDVQDQETRRASRICPAKNI</sequence>
<evidence type="ECO:0000313" key="1">
    <source>
        <dbReference type="EMBL" id="KAK9887408.1"/>
    </source>
</evidence>
<reference evidence="1 2" key="1">
    <citation type="submission" date="2023-03" db="EMBL/GenBank/DDBJ databases">
        <title>Genome insight into feeding habits of ladybird beetles.</title>
        <authorList>
            <person name="Li H.-S."/>
            <person name="Huang Y.-H."/>
            <person name="Pang H."/>
        </authorList>
    </citation>
    <scope>NUCLEOTIDE SEQUENCE [LARGE SCALE GENOMIC DNA]</scope>
    <source>
        <strain evidence="1">SYSU_2023b</strain>
        <tissue evidence="1">Whole body</tissue>
    </source>
</reference>
<gene>
    <name evidence="1" type="ORF">WA026_022344</name>
</gene>
<name>A0AAW1UX59_9CUCU</name>
<accession>A0AAW1UX59</accession>
<keyword evidence="2" id="KW-1185">Reference proteome</keyword>
<dbReference type="Proteomes" id="UP001431783">
    <property type="component" value="Unassembled WGS sequence"/>
</dbReference>